<organism evidence="1 2">
    <name type="scientific">Bacteroides uniformis</name>
    <dbReference type="NCBI Taxonomy" id="820"/>
    <lineage>
        <taxon>Bacteria</taxon>
        <taxon>Pseudomonadati</taxon>
        <taxon>Bacteroidota</taxon>
        <taxon>Bacteroidia</taxon>
        <taxon>Bacteroidales</taxon>
        <taxon>Bacteroidaceae</taxon>
        <taxon>Bacteroides</taxon>
    </lineage>
</organism>
<gene>
    <name evidence="1" type="ORF">DXC80_14895</name>
</gene>
<proteinExistence type="predicted"/>
<evidence type="ECO:0000313" key="1">
    <source>
        <dbReference type="EMBL" id="RGL11017.1"/>
    </source>
</evidence>
<name>A0A3E4QVB1_BACUN</name>
<dbReference type="AlphaFoldDB" id="A0A3E4QVB1"/>
<protein>
    <submittedName>
        <fullName evidence="1">Uncharacterized protein</fullName>
    </submittedName>
</protein>
<sequence>MKGKRYICKNRPVNRFVAERKVFARMKIEYIIEVAVIFGEKRNSGTKLDAYICTVNKMFHLKPIVYGLYPKD</sequence>
<comment type="caution">
    <text evidence="1">The sequence shown here is derived from an EMBL/GenBank/DDBJ whole genome shotgun (WGS) entry which is preliminary data.</text>
</comment>
<dbReference type="EMBL" id="QSRK01000025">
    <property type="protein sequence ID" value="RGL11017.1"/>
    <property type="molecule type" value="Genomic_DNA"/>
</dbReference>
<accession>A0A3E4QVB1</accession>
<evidence type="ECO:0000313" key="2">
    <source>
        <dbReference type="Proteomes" id="UP000260795"/>
    </source>
</evidence>
<dbReference type="Proteomes" id="UP000260795">
    <property type="component" value="Unassembled WGS sequence"/>
</dbReference>
<reference evidence="1 2" key="1">
    <citation type="submission" date="2018-08" db="EMBL/GenBank/DDBJ databases">
        <title>A genome reference for cultivated species of the human gut microbiota.</title>
        <authorList>
            <person name="Zou Y."/>
            <person name="Xue W."/>
            <person name="Luo G."/>
        </authorList>
    </citation>
    <scope>NUCLEOTIDE SEQUENCE [LARGE SCALE GENOMIC DNA]</scope>
    <source>
        <strain evidence="1 2">TF08-13</strain>
    </source>
</reference>